<feature type="transmembrane region" description="Helical" evidence="1">
    <location>
        <begin position="160"/>
        <end position="175"/>
    </location>
</feature>
<dbReference type="AlphaFoldDB" id="X8JAC0"/>
<organism evidence="3 4">
    <name type="scientific">Mogibacterium timidum ATCC 33093</name>
    <dbReference type="NCBI Taxonomy" id="1401079"/>
    <lineage>
        <taxon>Bacteria</taxon>
        <taxon>Bacillati</taxon>
        <taxon>Bacillota</taxon>
        <taxon>Clostridia</taxon>
        <taxon>Peptostreptococcales</taxon>
        <taxon>Anaerovoracaceae</taxon>
        <taxon>Mogibacterium</taxon>
    </lineage>
</organism>
<proteinExistence type="predicted"/>
<comment type="caution">
    <text evidence="3">The sequence shown here is derived from an EMBL/GenBank/DDBJ whole genome shotgun (WGS) entry which is preliminary data.</text>
</comment>
<feature type="transmembrane region" description="Helical" evidence="1">
    <location>
        <begin position="113"/>
        <end position="132"/>
    </location>
</feature>
<feature type="chain" id="PRO_5004986516" evidence="2">
    <location>
        <begin position="20"/>
        <end position="396"/>
    </location>
</feature>
<dbReference type="Proteomes" id="UP000022645">
    <property type="component" value="Unassembled WGS sequence"/>
</dbReference>
<keyword evidence="1" id="KW-0472">Membrane</keyword>
<evidence type="ECO:0000256" key="2">
    <source>
        <dbReference type="SAM" id="SignalP"/>
    </source>
</evidence>
<evidence type="ECO:0000313" key="3">
    <source>
        <dbReference type="EMBL" id="EUC58171.1"/>
    </source>
</evidence>
<protein>
    <submittedName>
        <fullName evidence="3">Putative membrane protein</fullName>
    </submittedName>
</protein>
<feature type="transmembrane region" description="Helical" evidence="1">
    <location>
        <begin position="29"/>
        <end position="51"/>
    </location>
</feature>
<sequence>MVLWAMLFVVFTIPNTAHAYSGDYSEVTIANATMIAVLFMTLYMFTRFIYFAKFNAEKLEMEVNDFKETPDALFRMIFCVYLLCFVIVAAGFYGRGYSLFNSTWTQTLDMPQTSIEIMAGKIMVAFSGIGFACLCKKKYLCFIIAFGIYVFCALYSKSRYNLLGFVTPFIIYFLFNKNNKKVAIGISAGVILVFSVFVFQQIRWLGDISLLPKVGIGEILKRSVDYMRRGEGELGLVKAYYYFVEHNNNFPKFGLALGYMRLALLFVPTSIAKFKPRDFAIDMYKEWKHIDNPRGTMHPTLFGDTFANFGFMSFMMGIVYGILVSFIDEIIKVTKDPTMRCMKVSMVCTLFILIGRGATYNAIFNYIVGALALDIIYAVYKIWRRASEDTVYQRSK</sequence>
<evidence type="ECO:0000256" key="1">
    <source>
        <dbReference type="SAM" id="Phobius"/>
    </source>
</evidence>
<feature type="transmembrane region" description="Helical" evidence="1">
    <location>
        <begin position="182"/>
        <end position="202"/>
    </location>
</feature>
<feature type="transmembrane region" description="Helical" evidence="1">
    <location>
        <begin position="139"/>
        <end position="154"/>
    </location>
</feature>
<evidence type="ECO:0000313" key="4">
    <source>
        <dbReference type="Proteomes" id="UP000022645"/>
    </source>
</evidence>
<accession>X8JAC0</accession>
<keyword evidence="1" id="KW-1133">Transmembrane helix</keyword>
<gene>
    <name evidence="3" type="ORF">HMPREF0581_0224</name>
</gene>
<dbReference type="EMBL" id="JALU01000003">
    <property type="protein sequence ID" value="EUC58171.1"/>
    <property type="molecule type" value="Genomic_DNA"/>
</dbReference>
<name>X8JAC0_9FIRM</name>
<keyword evidence="1" id="KW-0812">Transmembrane</keyword>
<reference evidence="3 4" key="1">
    <citation type="submission" date="2014-01" db="EMBL/GenBank/DDBJ databases">
        <authorList>
            <person name="Durkin A.S."/>
            <person name="McCorrison J."/>
            <person name="Torralba M."/>
            <person name="Gillis M."/>
            <person name="Haft D.H."/>
            <person name="Methe B."/>
            <person name="Sutton G."/>
            <person name="Nelson K.E."/>
        </authorList>
    </citation>
    <scope>NUCLEOTIDE SEQUENCE [LARGE SCALE GENOMIC DNA]</scope>
    <source>
        <strain evidence="3 4">ATCC 33093</strain>
    </source>
</reference>
<keyword evidence="2" id="KW-0732">Signal</keyword>
<feature type="transmembrane region" description="Helical" evidence="1">
    <location>
        <begin position="306"/>
        <end position="327"/>
    </location>
</feature>
<feature type="signal peptide" evidence="2">
    <location>
        <begin position="1"/>
        <end position="19"/>
    </location>
</feature>
<feature type="transmembrane region" description="Helical" evidence="1">
    <location>
        <begin position="72"/>
        <end position="93"/>
    </location>
</feature>